<gene>
    <name evidence="1" type="ORF">Bhyg_04096</name>
</gene>
<name>A0A9Q0S828_9DIPT</name>
<feature type="non-terminal residue" evidence="1">
    <location>
        <position position="1"/>
    </location>
</feature>
<keyword evidence="2" id="KW-1185">Reference proteome</keyword>
<sequence>MTKLLRGSSGEEIEWKLRPSQEFQTRSLFWYLEIDDDSPLTPYQIPILLHSSGTIVLVAERRYTKIADSNVRNE</sequence>
<proteinExistence type="predicted"/>
<evidence type="ECO:0000313" key="1">
    <source>
        <dbReference type="EMBL" id="KAJ6648864.1"/>
    </source>
</evidence>
<evidence type="ECO:0000313" key="2">
    <source>
        <dbReference type="Proteomes" id="UP001151699"/>
    </source>
</evidence>
<organism evidence="1 2">
    <name type="scientific">Pseudolycoriella hygida</name>
    <dbReference type="NCBI Taxonomy" id="35572"/>
    <lineage>
        <taxon>Eukaryota</taxon>
        <taxon>Metazoa</taxon>
        <taxon>Ecdysozoa</taxon>
        <taxon>Arthropoda</taxon>
        <taxon>Hexapoda</taxon>
        <taxon>Insecta</taxon>
        <taxon>Pterygota</taxon>
        <taxon>Neoptera</taxon>
        <taxon>Endopterygota</taxon>
        <taxon>Diptera</taxon>
        <taxon>Nematocera</taxon>
        <taxon>Sciaroidea</taxon>
        <taxon>Sciaridae</taxon>
        <taxon>Pseudolycoriella</taxon>
    </lineage>
</organism>
<protein>
    <submittedName>
        <fullName evidence="1">Uncharacterized protein</fullName>
    </submittedName>
</protein>
<reference evidence="1" key="1">
    <citation type="submission" date="2022-07" db="EMBL/GenBank/DDBJ databases">
        <authorList>
            <person name="Trinca V."/>
            <person name="Uliana J.V.C."/>
            <person name="Torres T.T."/>
            <person name="Ward R.J."/>
            <person name="Monesi N."/>
        </authorList>
    </citation>
    <scope>NUCLEOTIDE SEQUENCE</scope>
    <source>
        <strain evidence="1">HSMRA1968</strain>
        <tissue evidence="1">Whole embryos</tissue>
    </source>
</reference>
<comment type="caution">
    <text evidence="1">The sequence shown here is derived from an EMBL/GenBank/DDBJ whole genome shotgun (WGS) entry which is preliminary data.</text>
</comment>
<accession>A0A9Q0S828</accession>
<dbReference type="EMBL" id="WJQU01000001">
    <property type="protein sequence ID" value="KAJ6648864.1"/>
    <property type="molecule type" value="Genomic_DNA"/>
</dbReference>
<dbReference type="Proteomes" id="UP001151699">
    <property type="component" value="Chromosome A"/>
</dbReference>
<dbReference type="AlphaFoldDB" id="A0A9Q0S828"/>